<keyword evidence="2 4" id="KW-0560">Oxidoreductase</keyword>
<evidence type="ECO:0000313" key="6">
    <source>
        <dbReference type="EMBL" id="MFC0180889.1"/>
    </source>
</evidence>
<dbReference type="InterPro" id="IPR016161">
    <property type="entry name" value="Ald_DH/histidinol_DH"/>
</dbReference>
<dbReference type="PANTHER" id="PTHR43353">
    <property type="entry name" value="SUCCINATE-SEMIALDEHYDE DEHYDROGENASE, MITOCHONDRIAL"/>
    <property type="match status" value="1"/>
</dbReference>
<organism evidence="6 7">
    <name type="scientific">Thorsellia kenyensis</name>
    <dbReference type="NCBI Taxonomy" id="1549888"/>
    <lineage>
        <taxon>Bacteria</taxon>
        <taxon>Pseudomonadati</taxon>
        <taxon>Pseudomonadota</taxon>
        <taxon>Gammaproteobacteria</taxon>
        <taxon>Enterobacterales</taxon>
        <taxon>Thorselliaceae</taxon>
        <taxon>Thorsellia</taxon>
    </lineage>
</organism>
<feature type="active site" evidence="3">
    <location>
        <position position="255"/>
    </location>
</feature>
<dbReference type="RefSeq" id="WP_385878169.1">
    <property type="nucleotide sequence ID" value="NZ_JBHLXE010000108.1"/>
</dbReference>
<dbReference type="EC" id="1.2.1.-" evidence="6"/>
<dbReference type="NCBIfam" id="TIGR01780">
    <property type="entry name" value="SSADH"/>
    <property type="match status" value="1"/>
</dbReference>
<dbReference type="InterPro" id="IPR015590">
    <property type="entry name" value="Aldehyde_DH_dom"/>
</dbReference>
<accession>A0ABV6CD24</accession>
<evidence type="ECO:0000256" key="2">
    <source>
        <dbReference type="ARBA" id="ARBA00023002"/>
    </source>
</evidence>
<protein>
    <submittedName>
        <fullName evidence="6">NAD-dependent succinate-semialdehyde dehydrogenase</fullName>
        <ecNumber evidence="6">1.2.1.-</ecNumber>
    </submittedName>
</protein>
<dbReference type="Gene3D" id="3.40.309.10">
    <property type="entry name" value="Aldehyde Dehydrogenase, Chain A, domain 2"/>
    <property type="match status" value="1"/>
</dbReference>
<dbReference type="InterPro" id="IPR029510">
    <property type="entry name" value="Ald_DH_CS_GLU"/>
</dbReference>
<dbReference type="InterPro" id="IPR050740">
    <property type="entry name" value="Aldehyde_DH_Superfamily"/>
</dbReference>
<comment type="caution">
    <text evidence="6">The sequence shown here is derived from an EMBL/GenBank/DDBJ whole genome shotgun (WGS) entry which is preliminary data.</text>
</comment>
<feature type="domain" description="Aldehyde dehydrogenase" evidence="5">
    <location>
        <begin position="19"/>
        <end position="480"/>
    </location>
</feature>
<evidence type="ECO:0000313" key="7">
    <source>
        <dbReference type="Proteomes" id="UP001589758"/>
    </source>
</evidence>
<dbReference type="EMBL" id="JBHLXE010000108">
    <property type="protein sequence ID" value="MFC0180889.1"/>
    <property type="molecule type" value="Genomic_DNA"/>
</dbReference>
<evidence type="ECO:0000256" key="3">
    <source>
        <dbReference type="PROSITE-ProRule" id="PRU10007"/>
    </source>
</evidence>
<name>A0ABV6CD24_9GAMM</name>
<evidence type="ECO:0000259" key="5">
    <source>
        <dbReference type="Pfam" id="PF00171"/>
    </source>
</evidence>
<sequence>MTLNNPSLFKQQCLIDGKWQDASNQARIDVTNPATLEVIGSVPNMGKAETQAAIVSSKAAFDVWKTKTTKERSNLLRQWYNLIIENQEDLAKLMTLEQGKPINEAKGEVLFSASFLEWFSEQARRIEGEVIAPPSNDRRLVTIRQGVGVCAAITPWNFPAAMITRKVGPALAAGCTMVLKPATQTPFSALALAELALQAGIPAGVFNVITGDAAPIADELTHNPIVRKLTFTGSTPIGSMLMAQGASHIQKSSMELGGNAPFIVFEDADIDAAVEGALISKYRNNGQTCVCANRFYIHDSVYDVFVQKLTDKVKALKLGNGLEASTQIGPFIDQKALDKNLQFIEDAISKGAKLICGGEVAHPEGLAGHFMTPAILVDVNTSMRVSCEEIFGPIAPIMRFNSEEEVIKLANNTEFGLASYFYTKDLSRTWRVGEALEYGMVGINTGLISTAEAPFGGVKQSGLGREGSQHGIDEYLDIKYLCMGIA</sequence>
<comment type="similarity">
    <text evidence="1 4">Belongs to the aldehyde dehydrogenase family.</text>
</comment>
<dbReference type="Pfam" id="PF00171">
    <property type="entry name" value="Aldedh"/>
    <property type="match status" value="1"/>
</dbReference>
<evidence type="ECO:0000256" key="4">
    <source>
        <dbReference type="RuleBase" id="RU003345"/>
    </source>
</evidence>
<keyword evidence="7" id="KW-1185">Reference proteome</keyword>
<evidence type="ECO:0000256" key="1">
    <source>
        <dbReference type="ARBA" id="ARBA00009986"/>
    </source>
</evidence>
<proteinExistence type="inferred from homology"/>
<dbReference type="InterPro" id="IPR016160">
    <property type="entry name" value="Ald_DH_CS_CYS"/>
</dbReference>
<dbReference type="PROSITE" id="PS00070">
    <property type="entry name" value="ALDEHYDE_DEHYDR_CYS"/>
    <property type="match status" value="1"/>
</dbReference>
<dbReference type="InterPro" id="IPR016163">
    <property type="entry name" value="Ald_DH_C"/>
</dbReference>
<dbReference type="PANTHER" id="PTHR43353:SF5">
    <property type="entry name" value="SUCCINATE-SEMIALDEHYDE DEHYDROGENASE, MITOCHONDRIAL"/>
    <property type="match status" value="1"/>
</dbReference>
<dbReference type="CDD" id="cd07103">
    <property type="entry name" value="ALDH_F5_SSADH_GabD"/>
    <property type="match status" value="1"/>
</dbReference>
<dbReference type="SUPFAM" id="SSF53720">
    <property type="entry name" value="ALDH-like"/>
    <property type="match status" value="1"/>
</dbReference>
<dbReference type="InterPro" id="IPR010102">
    <property type="entry name" value="Succ_semiAld_DH"/>
</dbReference>
<dbReference type="InterPro" id="IPR016162">
    <property type="entry name" value="Ald_DH_N"/>
</dbReference>
<dbReference type="Gene3D" id="3.40.605.10">
    <property type="entry name" value="Aldehyde Dehydrogenase, Chain A, domain 1"/>
    <property type="match status" value="1"/>
</dbReference>
<dbReference type="GO" id="GO:0016491">
    <property type="term" value="F:oxidoreductase activity"/>
    <property type="evidence" value="ECO:0007669"/>
    <property type="project" value="UniProtKB-KW"/>
</dbReference>
<dbReference type="Proteomes" id="UP001589758">
    <property type="component" value="Unassembled WGS sequence"/>
</dbReference>
<gene>
    <name evidence="6" type="ORF">ACFFIT_12485</name>
</gene>
<dbReference type="PROSITE" id="PS00687">
    <property type="entry name" value="ALDEHYDE_DEHYDR_GLU"/>
    <property type="match status" value="1"/>
</dbReference>
<reference evidence="6 7" key="1">
    <citation type="submission" date="2024-09" db="EMBL/GenBank/DDBJ databases">
        <authorList>
            <person name="Sun Q."/>
            <person name="Mori K."/>
        </authorList>
    </citation>
    <scope>NUCLEOTIDE SEQUENCE [LARGE SCALE GENOMIC DNA]</scope>
    <source>
        <strain evidence="6 7">CCM 8545</strain>
    </source>
</reference>